<gene>
    <name evidence="1" type="ORF">BG20_I2425</name>
</gene>
<sequence>MAFLTLDHVRGRKAEGHSTSFSGDKLWRHLRKKYHPPGYQVLCWNCNVLKYRNEPVDHSSKYSAMWARSNNIKLKNKVLTHYSDGIIACKCCGFNDILALGLDHISGKKTHGHSKRMTSSRLYSNLIKEKLPPGYQVFCYNCNGAKGRNPKCPHEMN</sequence>
<comment type="caution">
    <text evidence="1">The sequence shown here is derived from an EMBL/GenBank/DDBJ whole genome shotgun (WGS) entry which is preliminary data.</text>
</comment>
<organism evidence="1 2">
    <name type="scientific">Candidatus Nitrosarchaeum limnium BG20</name>
    <dbReference type="NCBI Taxonomy" id="859192"/>
    <lineage>
        <taxon>Archaea</taxon>
        <taxon>Nitrososphaerota</taxon>
        <taxon>Nitrososphaeria</taxon>
        <taxon>Nitrosopumilales</taxon>
        <taxon>Nitrosopumilaceae</taxon>
        <taxon>Nitrosarchaeum</taxon>
    </lineage>
</organism>
<dbReference type="RefSeq" id="WP_010189423.1">
    <property type="nucleotide sequence ID" value="NZ_AHJG01000006.1"/>
</dbReference>
<protein>
    <submittedName>
        <fullName evidence="1">Uncharacterized protein</fullName>
    </submittedName>
</protein>
<keyword evidence="2" id="KW-1185">Reference proteome</keyword>
<evidence type="ECO:0000313" key="2">
    <source>
        <dbReference type="Proteomes" id="UP000014065"/>
    </source>
</evidence>
<evidence type="ECO:0000313" key="1">
    <source>
        <dbReference type="EMBL" id="EPA06856.1"/>
    </source>
</evidence>
<dbReference type="EMBL" id="AHJG01000006">
    <property type="protein sequence ID" value="EPA06856.1"/>
    <property type="molecule type" value="Genomic_DNA"/>
</dbReference>
<dbReference type="Proteomes" id="UP000014065">
    <property type="component" value="Unassembled WGS sequence"/>
</dbReference>
<name>S2EC12_9ARCH</name>
<reference evidence="1 2" key="1">
    <citation type="journal article" date="2012" name="J. Bacteriol.">
        <title>Genome Sequence of "Candidatus Nitrosoarchaeum limnia" BG20, a Low-Salinity Ammonia-Oxidizing Archaeon from the San Francisco Bay Estuary.</title>
        <authorList>
            <person name="Mosier A.C."/>
            <person name="Allen E.E."/>
            <person name="Kim M."/>
            <person name="Ferriera S."/>
            <person name="Francis C.A."/>
        </authorList>
    </citation>
    <scope>NUCLEOTIDE SEQUENCE [LARGE SCALE GENOMIC DNA]</scope>
    <source>
        <strain evidence="1 2">BG20</strain>
    </source>
</reference>
<accession>S2EC12</accession>
<proteinExistence type="predicted"/>
<dbReference type="AlphaFoldDB" id="S2EC12"/>